<dbReference type="Pfam" id="PF00106">
    <property type="entry name" value="adh_short"/>
    <property type="match status" value="1"/>
</dbReference>
<dbReference type="InterPro" id="IPR002347">
    <property type="entry name" value="SDR_fam"/>
</dbReference>
<dbReference type="Gene3D" id="3.40.50.720">
    <property type="entry name" value="NAD(P)-binding Rossmann-like Domain"/>
    <property type="match status" value="1"/>
</dbReference>
<dbReference type="Proteomes" id="UP000030746">
    <property type="component" value="Unassembled WGS sequence"/>
</dbReference>
<evidence type="ECO:0000313" key="3">
    <source>
        <dbReference type="Proteomes" id="UP000030746"/>
    </source>
</evidence>
<gene>
    <name evidence="2" type="ORF">LOTGIDRAFT_138116</name>
</gene>
<dbReference type="InterPro" id="IPR036291">
    <property type="entry name" value="NAD(P)-bd_dom_sf"/>
</dbReference>
<dbReference type="EMBL" id="KB200170">
    <property type="protein sequence ID" value="ESP02592.1"/>
    <property type="molecule type" value="Genomic_DNA"/>
</dbReference>
<dbReference type="OrthoDB" id="1933717at2759"/>
<sequence length="294" mass="32592">MWKKVIAVLIGLMIGYWYIDSFDPEKLKGKRVLITGASTGIGEHIAYHYASFGANIMITARRENALKDVISKCESLGKGNGKYHYVTADMKNMKSTKLVVQEAIKKLGGIDILVLNHILEVPLGEWLGTEKNFTMLDNIMEVNFKAYIHLTSHSLAELEKNKGSIIVVNSLAGKFGIPFVSAYSASKFALDGFFIALRQELKMRKCDISITSCILGLIENALSKLGDFGLKRVLSLVKSAQPSDAALAIVKGGAVRAREIYFPFITIPSFILRDWMPGAIDLMLSYVHTPDHYQ</sequence>
<dbReference type="AlphaFoldDB" id="V4BA22"/>
<dbReference type="InterPro" id="IPR020904">
    <property type="entry name" value="Sc_DH/Rdtase_CS"/>
</dbReference>
<dbReference type="GO" id="GO:0016491">
    <property type="term" value="F:oxidoreductase activity"/>
    <property type="evidence" value="ECO:0007669"/>
    <property type="project" value="UniProtKB-KW"/>
</dbReference>
<keyword evidence="1" id="KW-0560">Oxidoreductase</keyword>
<dbReference type="KEGG" id="lgi:LOTGIDRAFT_138116"/>
<keyword evidence="3" id="KW-1185">Reference proteome</keyword>
<organism evidence="2 3">
    <name type="scientific">Lottia gigantea</name>
    <name type="common">Giant owl limpet</name>
    <dbReference type="NCBI Taxonomy" id="225164"/>
    <lineage>
        <taxon>Eukaryota</taxon>
        <taxon>Metazoa</taxon>
        <taxon>Spiralia</taxon>
        <taxon>Lophotrochozoa</taxon>
        <taxon>Mollusca</taxon>
        <taxon>Gastropoda</taxon>
        <taxon>Patellogastropoda</taxon>
        <taxon>Lottioidea</taxon>
        <taxon>Lottiidae</taxon>
        <taxon>Lottia</taxon>
    </lineage>
</organism>
<reference evidence="2 3" key="1">
    <citation type="journal article" date="2013" name="Nature">
        <title>Insights into bilaterian evolution from three spiralian genomes.</title>
        <authorList>
            <person name="Simakov O."/>
            <person name="Marletaz F."/>
            <person name="Cho S.J."/>
            <person name="Edsinger-Gonzales E."/>
            <person name="Havlak P."/>
            <person name="Hellsten U."/>
            <person name="Kuo D.H."/>
            <person name="Larsson T."/>
            <person name="Lv J."/>
            <person name="Arendt D."/>
            <person name="Savage R."/>
            <person name="Osoegawa K."/>
            <person name="de Jong P."/>
            <person name="Grimwood J."/>
            <person name="Chapman J.A."/>
            <person name="Shapiro H."/>
            <person name="Aerts A."/>
            <person name="Otillar R.P."/>
            <person name="Terry A.Y."/>
            <person name="Boore J.L."/>
            <person name="Grigoriev I.V."/>
            <person name="Lindberg D.R."/>
            <person name="Seaver E.C."/>
            <person name="Weisblat D.A."/>
            <person name="Putnam N.H."/>
            <person name="Rokhsar D.S."/>
        </authorList>
    </citation>
    <scope>NUCLEOTIDE SEQUENCE [LARGE SCALE GENOMIC DNA]</scope>
</reference>
<dbReference type="CTD" id="20234002"/>
<dbReference type="STRING" id="225164.V4BA22"/>
<dbReference type="GeneID" id="20234002"/>
<dbReference type="HOGENOM" id="CLU_010194_2_1_1"/>
<dbReference type="PANTHER" id="PTHR44279:SF2">
    <property type="entry name" value="HYDROXYSTEROID (11-BETA) DEHYDROGENASE 1-LIKE B-RELATED"/>
    <property type="match status" value="1"/>
</dbReference>
<dbReference type="PANTHER" id="PTHR44279">
    <property type="entry name" value="HYDROXYSTEROID (11-BETA) DEHYDROGENASE 1-LIKE B-RELATED"/>
    <property type="match status" value="1"/>
</dbReference>
<evidence type="ECO:0000313" key="2">
    <source>
        <dbReference type="EMBL" id="ESP02592.1"/>
    </source>
</evidence>
<accession>V4BA22</accession>
<name>V4BA22_LOTGI</name>
<dbReference type="PRINTS" id="PR00081">
    <property type="entry name" value="GDHRDH"/>
</dbReference>
<dbReference type="OMA" id="MDQVIGY"/>
<protein>
    <recommendedName>
        <fullName evidence="4">Hydroxysteroid 11-beta-dehydrogenase 1-like protein</fullName>
    </recommendedName>
</protein>
<dbReference type="PROSITE" id="PS00061">
    <property type="entry name" value="ADH_SHORT"/>
    <property type="match status" value="1"/>
</dbReference>
<evidence type="ECO:0000256" key="1">
    <source>
        <dbReference type="ARBA" id="ARBA00023002"/>
    </source>
</evidence>
<dbReference type="SUPFAM" id="SSF51735">
    <property type="entry name" value="NAD(P)-binding Rossmann-fold domains"/>
    <property type="match status" value="1"/>
</dbReference>
<dbReference type="InterPro" id="IPR051253">
    <property type="entry name" value="11-beta-HSD"/>
</dbReference>
<proteinExistence type="predicted"/>
<dbReference type="RefSeq" id="XP_009046732.1">
    <property type="nucleotide sequence ID" value="XM_009048484.1"/>
</dbReference>
<evidence type="ECO:0008006" key="4">
    <source>
        <dbReference type="Google" id="ProtNLM"/>
    </source>
</evidence>